<gene>
    <name evidence="1" type="ORF">P255_01905</name>
</gene>
<evidence type="ECO:0000313" key="2">
    <source>
        <dbReference type="Proteomes" id="UP000018418"/>
    </source>
</evidence>
<dbReference type="AlphaFoldDB" id="V2US07"/>
<accession>V2US07</accession>
<dbReference type="Proteomes" id="UP000018418">
    <property type="component" value="Unassembled WGS sequence"/>
</dbReference>
<reference evidence="1 2" key="1">
    <citation type="submission" date="2013-10" db="EMBL/GenBank/DDBJ databases">
        <title>The Genome Sequence of Acinetobacter brisouii CIP 110357.</title>
        <authorList>
            <consortium name="The Broad Institute Genomics Platform"/>
            <consortium name="The Broad Institute Genome Sequencing Center for Infectious Disease"/>
            <person name="Cerqueira G."/>
            <person name="Feldgarden M."/>
            <person name="Courvalin P."/>
            <person name="Grillot-Courvalin C."/>
            <person name="Clermont D."/>
            <person name="Rocha E."/>
            <person name="Yoon E.-J."/>
            <person name="Nemec A."/>
            <person name="Young S.K."/>
            <person name="Zeng Q."/>
            <person name="Gargeya S."/>
            <person name="Fitzgerald M."/>
            <person name="Abouelleil A."/>
            <person name="Alvarado L."/>
            <person name="Berlin A.M."/>
            <person name="Chapman S.B."/>
            <person name="Gainer-Dewar J."/>
            <person name="Goldberg J."/>
            <person name="Gnerre S."/>
            <person name="Griggs A."/>
            <person name="Gujja S."/>
            <person name="Hansen M."/>
            <person name="Howarth C."/>
            <person name="Imamovic A."/>
            <person name="Ireland A."/>
            <person name="Larimer J."/>
            <person name="McCowan C."/>
            <person name="Murphy C."/>
            <person name="Pearson M."/>
            <person name="Poon T.W."/>
            <person name="Priest M."/>
            <person name="Roberts A."/>
            <person name="Saif S."/>
            <person name="Shea T."/>
            <person name="Sykes S."/>
            <person name="Wortman J."/>
            <person name="Nusbaum C."/>
            <person name="Birren B."/>
        </authorList>
    </citation>
    <scope>NUCLEOTIDE SEQUENCE [LARGE SCALE GENOMIC DNA]</scope>
    <source>
        <strain evidence="1 2">CIP 110357</strain>
    </source>
</reference>
<proteinExistence type="predicted"/>
<name>V2US07_9GAMM</name>
<comment type="caution">
    <text evidence="1">The sequence shown here is derived from an EMBL/GenBank/DDBJ whole genome shotgun (WGS) entry which is preliminary data.</text>
</comment>
<dbReference type="HOGENOM" id="CLU_1253677_0_0_6"/>
<dbReference type="RefSeq" id="WP_004899930.1">
    <property type="nucleotide sequence ID" value="NZ_KI530762.1"/>
</dbReference>
<organism evidence="1 2">
    <name type="scientific">Acinetobacter brisouii CIP 110357</name>
    <dbReference type="NCBI Taxonomy" id="1341683"/>
    <lineage>
        <taxon>Bacteria</taxon>
        <taxon>Pseudomonadati</taxon>
        <taxon>Pseudomonadota</taxon>
        <taxon>Gammaproteobacteria</taxon>
        <taxon>Moraxellales</taxon>
        <taxon>Moraxellaceae</taxon>
        <taxon>Acinetobacter</taxon>
    </lineage>
</organism>
<keyword evidence="2" id="KW-1185">Reference proteome</keyword>
<sequence>MGYVVSLQVNPQSYAQFLTLQQQLNAATKQKLAHELGQLLADVAVQIIQQVFVDLLVQQKQRVQRPEGHKIAEESEKVVQHVLDALKKYLPWSVALLSNTRLVGIVNYFAKCIVLEQDQVFLRYPVSDTLVDQILTLVQKIQAGDASQISPAFHALTEIIDQGVTHLIRVPKEMLHFNFVVDKTLNGVIQMTTHMGYKRLQGLGKEVDLHVAPYYIDHFLKFLIRDGHTQ</sequence>
<dbReference type="PATRIC" id="fig|1341683.3.peg.1890"/>
<evidence type="ECO:0000313" key="1">
    <source>
        <dbReference type="EMBL" id="ESK51391.1"/>
    </source>
</evidence>
<dbReference type="EMBL" id="AYEU01000006">
    <property type="protein sequence ID" value="ESK51391.1"/>
    <property type="molecule type" value="Genomic_DNA"/>
</dbReference>
<protein>
    <submittedName>
        <fullName evidence="1">Uncharacterized protein</fullName>
    </submittedName>
</protein>
<dbReference type="OrthoDB" id="9127034at2"/>
<dbReference type="STRING" id="396323.VH98_01445"/>